<dbReference type="Pfam" id="PF03364">
    <property type="entry name" value="Polyketide_cyc"/>
    <property type="match status" value="1"/>
</dbReference>
<accession>A0AAV4KKL6</accession>
<comment type="caution">
    <text evidence="2">The sequence shown here is derived from an EMBL/GenBank/DDBJ whole genome shotgun (WGS) entry which is preliminary data.</text>
</comment>
<sequence>MAVSRPLWADVERRPASLRHVGRAGPIDARTFAWQLSLPGVDEVFVAELTEVVPEERIAWRTTEGSATRGWSPSTG</sequence>
<evidence type="ECO:0000313" key="3">
    <source>
        <dbReference type="Proteomes" id="UP000642014"/>
    </source>
</evidence>
<evidence type="ECO:0000313" key="2">
    <source>
        <dbReference type="EMBL" id="GGR19039.1"/>
    </source>
</evidence>
<organism evidence="2 3">
    <name type="scientific">Streptomyces cinereoruber</name>
    <dbReference type="NCBI Taxonomy" id="67260"/>
    <lineage>
        <taxon>Bacteria</taxon>
        <taxon>Bacillati</taxon>
        <taxon>Actinomycetota</taxon>
        <taxon>Actinomycetes</taxon>
        <taxon>Kitasatosporales</taxon>
        <taxon>Streptomycetaceae</taxon>
        <taxon>Streptomyces</taxon>
    </lineage>
</organism>
<dbReference type="Proteomes" id="UP000642014">
    <property type="component" value="Unassembled WGS sequence"/>
</dbReference>
<gene>
    <name evidence="2" type="ORF">GCM10010497_21420</name>
</gene>
<dbReference type="InterPro" id="IPR023393">
    <property type="entry name" value="START-like_dom_sf"/>
</dbReference>
<dbReference type="Gene3D" id="3.30.530.20">
    <property type="match status" value="1"/>
</dbReference>
<name>A0AAV4KKL6_9ACTN</name>
<feature type="domain" description="Coenzyme Q-binding protein COQ10 START" evidence="1">
    <location>
        <begin position="7"/>
        <end position="68"/>
    </location>
</feature>
<proteinExistence type="predicted"/>
<dbReference type="EMBL" id="BMSJ01000003">
    <property type="protein sequence ID" value="GGR19039.1"/>
    <property type="molecule type" value="Genomic_DNA"/>
</dbReference>
<dbReference type="AlphaFoldDB" id="A0AAV4KKL6"/>
<reference evidence="2 3" key="1">
    <citation type="journal article" date="2014" name="Int. J. Syst. Evol. Microbiol.">
        <title>Complete genome sequence of Corynebacterium casei LMG S-19264T (=DSM 44701T), isolated from a smear-ripened cheese.</title>
        <authorList>
            <consortium name="US DOE Joint Genome Institute (JGI-PGF)"/>
            <person name="Walter F."/>
            <person name="Albersmeier A."/>
            <person name="Kalinowski J."/>
            <person name="Ruckert C."/>
        </authorList>
    </citation>
    <scope>NUCLEOTIDE SEQUENCE [LARGE SCALE GENOMIC DNA]</scope>
    <source>
        <strain evidence="2 3">JCM 4205</strain>
    </source>
</reference>
<dbReference type="SUPFAM" id="SSF55961">
    <property type="entry name" value="Bet v1-like"/>
    <property type="match status" value="1"/>
</dbReference>
<evidence type="ECO:0000259" key="1">
    <source>
        <dbReference type="Pfam" id="PF03364"/>
    </source>
</evidence>
<dbReference type="InterPro" id="IPR005031">
    <property type="entry name" value="COQ10_START"/>
</dbReference>
<protein>
    <recommendedName>
        <fullName evidence="1">Coenzyme Q-binding protein COQ10 START domain-containing protein</fullName>
    </recommendedName>
</protein>